<dbReference type="EMBL" id="BK014649">
    <property type="protein sequence ID" value="DAD65805.1"/>
    <property type="molecule type" value="Genomic_DNA"/>
</dbReference>
<keyword evidence="1" id="KW-0808">Transferase</keyword>
<dbReference type="InterPro" id="IPR027417">
    <property type="entry name" value="P-loop_NTPase"/>
</dbReference>
<dbReference type="GO" id="GO:0016301">
    <property type="term" value="F:kinase activity"/>
    <property type="evidence" value="ECO:0007669"/>
    <property type="project" value="UniProtKB-KW"/>
</dbReference>
<proteinExistence type="predicted"/>
<name>A0A8S5L7E0_9CAUD</name>
<accession>A0A8S5L7E0</accession>
<organism evidence="1">
    <name type="scientific">CrAss-like virus sp. ctt4r3</name>
    <dbReference type="NCBI Taxonomy" id="2823619"/>
    <lineage>
        <taxon>Viruses</taxon>
        <taxon>Duplodnaviria</taxon>
        <taxon>Heunggongvirae</taxon>
        <taxon>Uroviricota</taxon>
        <taxon>Caudoviricetes</taxon>
        <taxon>Crassvirales</taxon>
    </lineage>
</organism>
<reference evidence="1" key="1">
    <citation type="journal article" date="2021" name="Proc. Natl. Acad. Sci. U.S.A.">
        <title>A Catalog of Tens of Thousands of Viruses from Human Metagenomes Reveals Hidden Associations with Chronic Diseases.</title>
        <authorList>
            <person name="Tisza M.J."/>
            <person name="Buck C.B."/>
        </authorList>
    </citation>
    <scope>NUCLEOTIDE SEQUENCE</scope>
    <source>
        <strain evidence="1">Ctt4r3</strain>
    </source>
</reference>
<dbReference type="Gene3D" id="3.40.50.300">
    <property type="entry name" value="P-loop containing nucleotide triphosphate hydrolases"/>
    <property type="match status" value="1"/>
</dbReference>
<sequence length="210" mass="24063">MSNKRTIITISGKKGSGKTAATEILKDIIAGLVDIYPMATKLKKVVAAVTGCKVSDLEIGSFKRQKSGYFIERFGEYEELTYRECLLHFGKLLRFDCDGIFINDVLHHINNSVSNVTIIPDVREVKEIEAIKSYAKDENIKVISIRIQRKTNDTKHSNDKTETDLDNYKGFNYYIDNNIDGFHNLYNVLLKIIKQEYISVKPHYVESKLF</sequence>
<keyword evidence="1" id="KW-0418">Kinase</keyword>
<evidence type="ECO:0000313" key="1">
    <source>
        <dbReference type="EMBL" id="DAD65805.1"/>
    </source>
</evidence>
<protein>
    <submittedName>
        <fullName evidence="1">Deoxynucleoside monophosphate kinase</fullName>
    </submittedName>
</protein>